<evidence type="ECO:0000256" key="1">
    <source>
        <dbReference type="ARBA" id="ARBA00022801"/>
    </source>
</evidence>
<dbReference type="Gene3D" id="2.60.120.260">
    <property type="entry name" value="Galactose-binding domain-like"/>
    <property type="match status" value="1"/>
</dbReference>
<organism evidence="3 4">
    <name type="scientific">Pararhizobium mangrovi</name>
    <dbReference type="NCBI Taxonomy" id="2590452"/>
    <lineage>
        <taxon>Bacteria</taxon>
        <taxon>Pseudomonadati</taxon>
        <taxon>Pseudomonadota</taxon>
        <taxon>Alphaproteobacteria</taxon>
        <taxon>Hyphomicrobiales</taxon>
        <taxon>Rhizobiaceae</taxon>
        <taxon>Rhizobium/Agrobacterium group</taxon>
        <taxon>Pararhizobium</taxon>
    </lineage>
</organism>
<keyword evidence="1 3" id="KW-0378">Hydrolase</keyword>
<dbReference type="Pfam" id="PF08530">
    <property type="entry name" value="PepX_C"/>
    <property type="match status" value="1"/>
</dbReference>
<gene>
    <name evidence="3" type="ORF">FJU11_04140</name>
</gene>
<dbReference type="GO" id="GO:0008239">
    <property type="term" value="F:dipeptidyl-peptidase activity"/>
    <property type="evidence" value="ECO:0007669"/>
    <property type="project" value="InterPro"/>
</dbReference>
<dbReference type="InterPro" id="IPR013736">
    <property type="entry name" value="Xaa-Pro_dipept_C"/>
</dbReference>
<dbReference type="PANTHER" id="PTHR43056:SF10">
    <property type="entry name" value="COCE_NOND FAMILY, PUTATIVE (AFU_ORTHOLOGUE AFUA_7G00600)-RELATED"/>
    <property type="match status" value="1"/>
</dbReference>
<evidence type="ECO:0000313" key="3">
    <source>
        <dbReference type="EMBL" id="TPW30746.1"/>
    </source>
</evidence>
<dbReference type="InterPro" id="IPR029058">
    <property type="entry name" value="AB_hydrolase_fold"/>
</dbReference>
<comment type="caution">
    <text evidence="3">The sequence shown here is derived from an EMBL/GenBank/DDBJ whole genome shotgun (WGS) entry which is preliminary data.</text>
</comment>
<dbReference type="InterPro" id="IPR005674">
    <property type="entry name" value="CocE/Ser_esterase"/>
</dbReference>
<dbReference type="AlphaFoldDB" id="A0A506UBI5"/>
<dbReference type="Gene3D" id="3.40.50.1820">
    <property type="entry name" value="alpha/beta hydrolase"/>
    <property type="match status" value="1"/>
</dbReference>
<dbReference type="EMBL" id="VHLH01000005">
    <property type="protein sequence ID" value="TPW30746.1"/>
    <property type="molecule type" value="Genomic_DNA"/>
</dbReference>
<protein>
    <submittedName>
        <fullName evidence="3">CocE/NonD family hydrolase</fullName>
    </submittedName>
</protein>
<evidence type="ECO:0000259" key="2">
    <source>
        <dbReference type="SMART" id="SM00939"/>
    </source>
</evidence>
<dbReference type="InterPro" id="IPR050585">
    <property type="entry name" value="Xaa-Pro_dipeptidyl-ppase/CocE"/>
</dbReference>
<sequence length="554" mass="62407">MIFEKDVEIAMRDGLHLRANVFRPTTPGRYPVILAHGVYGKDVHFRDAFKPQWEVLTGLYPDLDKGASSGRFLRWETADPERWVPDGYVLVSVDARGSGKSPGYLDPFSPTETMDHFELIEWAGTREWSSGKVGLLGVSYFAIKQWQVAALRPPHLAAIVPWEGASDFYREWARHGGILSHGFPAAWLPRQVSVNQNGNGNSPLVDPDTGERTTGPALEEGILAGNIADHMSDLHRHELDDDWHRERSPDLSRIEVPVLSAANWGGPGLHLRGNIEGYLRTGSQRKWLQLHVGTHYESFYLPDFVSRQKRFFDRFLKDIDNGFDHEPAIRFAVRHPDGAVWREAESWPLPQTRWTSYHLDADRLGLMPAGGSGSDASVTFEADGDGVEFLTPAFEEAVEFTGPVALKLQASSTTDDMDIFAVLRLLDPDGDEVRFTGAHEEVPVARGWLRASHRALDPHRSTPYRPFHTHRRIEKLTPDEVYELDVEIWPTSVVCPPGYRLALRLMGHDFEYEKAGRMLHDSSMDRSRTTFGGKTTIHTGPERESFLLLPLIPA</sequence>
<dbReference type="SUPFAM" id="SSF49785">
    <property type="entry name" value="Galactose-binding domain-like"/>
    <property type="match status" value="1"/>
</dbReference>
<dbReference type="InterPro" id="IPR008979">
    <property type="entry name" value="Galactose-bd-like_sf"/>
</dbReference>
<name>A0A506UBI5_9HYPH</name>
<dbReference type="PANTHER" id="PTHR43056">
    <property type="entry name" value="PEPTIDASE S9 PROLYL OLIGOPEPTIDASE"/>
    <property type="match status" value="1"/>
</dbReference>
<dbReference type="SUPFAM" id="SSF53474">
    <property type="entry name" value="alpha/beta-Hydrolases"/>
    <property type="match status" value="1"/>
</dbReference>
<dbReference type="InterPro" id="IPR000383">
    <property type="entry name" value="Xaa-Pro-like_dom"/>
</dbReference>
<feature type="domain" description="Xaa-Pro dipeptidyl-peptidase C-terminal" evidence="2">
    <location>
        <begin position="309"/>
        <end position="548"/>
    </location>
</feature>
<dbReference type="NCBIfam" id="TIGR00976">
    <property type="entry name" value="CocE_NonD"/>
    <property type="match status" value="1"/>
</dbReference>
<accession>A0A506UBI5</accession>
<reference evidence="3 4" key="1">
    <citation type="submission" date="2019-06" db="EMBL/GenBank/DDBJ databases">
        <authorList>
            <person name="Li M."/>
        </authorList>
    </citation>
    <scope>NUCLEOTIDE SEQUENCE [LARGE SCALE GENOMIC DNA]</scope>
    <source>
        <strain evidence="3 4">BGMRC6574</strain>
    </source>
</reference>
<dbReference type="Gene3D" id="1.10.3020.20">
    <property type="match status" value="1"/>
</dbReference>
<keyword evidence="4" id="KW-1185">Reference proteome</keyword>
<evidence type="ECO:0000313" key="4">
    <source>
        <dbReference type="Proteomes" id="UP000320314"/>
    </source>
</evidence>
<dbReference type="Pfam" id="PF02129">
    <property type="entry name" value="Peptidase_S15"/>
    <property type="match status" value="1"/>
</dbReference>
<proteinExistence type="predicted"/>
<dbReference type="OrthoDB" id="9806163at2"/>
<dbReference type="Proteomes" id="UP000320314">
    <property type="component" value="Unassembled WGS sequence"/>
</dbReference>
<dbReference type="SMART" id="SM00939">
    <property type="entry name" value="PepX_C"/>
    <property type="match status" value="1"/>
</dbReference>